<dbReference type="OrthoDB" id="9797498at2"/>
<reference evidence="1" key="2">
    <citation type="submission" date="2012-09" db="EMBL/GenBank/DDBJ databases">
        <title>The complete sequence of Psychroflexus torquis an extreme psychrophile from sea-ice that is stimulated by light.</title>
        <authorList>
            <person name="Feng S."/>
            <person name="Powell S.M."/>
            <person name="Bowman J.P."/>
        </authorList>
    </citation>
    <scope>NUCLEOTIDE SEQUENCE [LARGE SCALE GENOMIC DNA]</scope>
    <source>
        <strain evidence="1">ATCC 700755</strain>
    </source>
</reference>
<dbReference type="KEGG" id="ptq:P700755_000675"/>
<evidence type="ECO:0000313" key="1">
    <source>
        <dbReference type="EMBL" id="AFU67689.1"/>
    </source>
</evidence>
<gene>
    <name evidence="1" type="ordered locus">P700755_000675</name>
</gene>
<dbReference type="EMBL" id="CP003879">
    <property type="protein sequence ID" value="AFU67689.1"/>
    <property type="molecule type" value="Genomic_DNA"/>
</dbReference>
<evidence type="ECO:0000313" key="2">
    <source>
        <dbReference type="Proteomes" id="UP000008514"/>
    </source>
</evidence>
<name>K4IB86_PSYTT</name>
<dbReference type="RefSeq" id="WP_015023306.1">
    <property type="nucleotide sequence ID" value="NC_018721.1"/>
</dbReference>
<reference evidence="1" key="1">
    <citation type="submission" date="2006-03" db="EMBL/GenBank/DDBJ databases">
        <authorList>
            <person name="Bowman J."/>
            <person name="Ferriera S."/>
            <person name="Johnson J."/>
            <person name="Kravitz S."/>
            <person name="Halpern A."/>
            <person name="Remington K."/>
            <person name="Beeson K."/>
            <person name="Tran B."/>
            <person name="Rogers Y.-H."/>
            <person name="Friedman R."/>
            <person name="Venter J.C."/>
        </authorList>
    </citation>
    <scope>NUCLEOTIDE SEQUENCE [LARGE SCALE GENOMIC DNA]</scope>
    <source>
        <strain evidence="1">ATCC 700755</strain>
    </source>
</reference>
<organism evidence="1 2">
    <name type="scientific">Psychroflexus torquis (strain ATCC 700755 / CIP 106069 / ACAM 623)</name>
    <dbReference type="NCBI Taxonomy" id="313595"/>
    <lineage>
        <taxon>Bacteria</taxon>
        <taxon>Pseudomonadati</taxon>
        <taxon>Bacteroidota</taxon>
        <taxon>Flavobacteriia</taxon>
        <taxon>Flavobacteriales</taxon>
        <taxon>Flavobacteriaceae</taxon>
        <taxon>Psychroflexus</taxon>
    </lineage>
</organism>
<protein>
    <submittedName>
        <fullName evidence="1">Uncharacterized protein</fullName>
    </submittedName>
</protein>
<proteinExistence type="predicted"/>
<keyword evidence="2" id="KW-1185">Reference proteome</keyword>
<dbReference type="AlphaFoldDB" id="K4IB86"/>
<sequence>MGFHPSIKSLYPISEAINTIITLLNPIKDMYWLTDQIILIPNGKTINKLYTVNNTISVFHDFKEDKINGISRMVGSADGKHLALVSEE</sequence>
<accession>K4IB86</accession>
<dbReference type="Proteomes" id="UP000008514">
    <property type="component" value="Chromosome"/>
</dbReference>
<dbReference type="HOGENOM" id="CLU_2466748_0_0_10"/>